<dbReference type="Proteomes" id="UP001165960">
    <property type="component" value="Unassembled WGS sequence"/>
</dbReference>
<accession>A0ACC2THF5</accession>
<sequence length="508" mass="58181">MILGPIVLGLRCDRCFTKHLKCNRAYPTCDQCSKQPGTPCTFDRKTRRKAQAKQFVQRNVACATKIHLPRHIVSFGLEGAKPLRTFLNITMTFFMFPSMTLPMLYVSIARRYQSHVQTLKRAEKIERSEPITRSFIMLLNKAEDAYFDNVNDFIGLFPRPLFNIGPRSNLLRAAILSCGLLWCENNSSVEQAQAHLTSFLGHATMPSRLPLTLDTIQSLLVLMLGMFGNSWVTCRMEFFFTTAVRAAYAIGLHTPRKHKNRLELERQLTSNCLLYYLNFFITSNNPTHVHLSPLPSSMIPSSDLTFLFSCSLGVINNIFPDIVRLKFTLVENLDHIPATEIERRIKDLENRLTGLCFDYMVKLNQLALVCHPSVPQLHTMANLFSFYHSYYAFIISSMRLYRTTTSLHPVPLSPPSIESINVAILLCMRAISWGLKIEKPHVHLYFVAKFSQLLIFISHNRRYASPQQLDLMELGLLYLKSLQTTPCSGFVRFRLFFLDTLSSFLPSN</sequence>
<dbReference type="EMBL" id="QTSX02002881">
    <property type="protein sequence ID" value="KAJ9073896.1"/>
    <property type="molecule type" value="Genomic_DNA"/>
</dbReference>
<protein>
    <submittedName>
        <fullName evidence="1">Uncharacterized protein</fullName>
    </submittedName>
</protein>
<proteinExistence type="predicted"/>
<evidence type="ECO:0000313" key="1">
    <source>
        <dbReference type="EMBL" id="KAJ9073896.1"/>
    </source>
</evidence>
<gene>
    <name evidence="1" type="ORF">DSO57_1011788</name>
</gene>
<comment type="caution">
    <text evidence="1">The sequence shown here is derived from an EMBL/GenBank/DDBJ whole genome shotgun (WGS) entry which is preliminary data.</text>
</comment>
<name>A0ACC2THF5_9FUNG</name>
<reference evidence="1" key="1">
    <citation type="submission" date="2022-04" db="EMBL/GenBank/DDBJ databases">
        <title>Genome of the entomopathogenic fungus Entomophthora muscae.</title>
        <authorList>
            <person name="Elya C."/>
            <person name="Lovett B.R."/>
            <person name="Lee E."/>
            <person name="Macias A.M."/>
            <person name="Hajek A.E."/>
            <person name="De Bivort B.L."/>
            <person name="Kasson M.T."/>
            <person name="De Fine Licht H.H."/>
            <person name="Stajich J.E."/>
        </authorList>
    </citation>
    <scope>NUCLEOTIDE SEQUENCE</scope>
    <source>
        <strain evidence="1">Berkeley</strain>
    </source>
</reference>
<organism evidence="1 2">
    <name type="scientific">Entomophthora muscae</name>
    <dbReference type="NCBI Taxonomy" id="34485"/>
    <lineage>
        <taxon>Eukaryota</taxon>
        <taxon>Fungi</taxon>
        <taxon>Fungi incertae sedis</taxon>
        <taxon>Zoopagomycota</taxon>
        <taxon>Entomophthoromycotina</taxon>
        <taxon>Entomophthoromycetes</taxon>
        <taxon>Entomophthorales</taxon>
        <taxon>Entomophthoraceae</taxon>
        <taxon>Entomophthora</taxon>
    </lineage>
</organism>
<keyword evidence="2" id="KW-1185">Reference proteome</keyword>
<evidence type="ECO:0000313" key="2">
    <source>
        <dbReference type="Proteomes" id="UP001165960"/>
    </source>
</evidence>